<feature type="transmembrane region" description="Helical" evidence="2">
    <location>
        <begin position="75"/>
        <end position="98"/>
    </location>
</feature>
<evidence type="ECO:0000256" key="2">
    <source>
        <dbReference type="SAM" id="Phobius"/>
    </source>
</evidence>
<feature type="region of interest" description="Disordered" evidence="1">
    <location>
        <begin position="363"/>
        <end position="382"/>
    </location>
</feature>
<feature type="transmembrane region" description="Helical" evidence="2">
    <location>
        <begin position="566"/>
        <end position="585"/>
    </location>
</feature>
<organism evidence="3 4">
    <name type="scientific">Modicella reniformis</name>
    <dbReference type="NCBI Taxonomy" id="1440133"/>
    <lineage>
        <taxon>Eukaryota</taxon>
        <taxon>Fungi</taxon>
        <taxon>Fungi incertae sedis</taxon>
        <taxon>Mucoromycota</taxon>
        <taxon>Mortierellomycotina</taxon>
        <taxon>Mortierellomycetes</taxon>
        <taxon>Mortierellales</taxon>
        <taxon>Mortierellaceae</taxon>
        <taxon>Modicella</taxon>
    </lineage>
</organism>
<comment type="caution">
    <text evidence="3">The sequence shown here is derived from an EMBL/GenBank/DDBJ whole genome shotgun (WGS) entry which is preliminary data.</text>
</comment>
<feature type="compositionally biased region" description="Acidic residues" evidence="1">
    <location>
        <begin position="373"/>
        <end position="382"/>
    </location>
</feature>
<keyword evidence="4" id="KW-1185">Reference proteome</keyword>
<dbReference type="AlphaFoldDB" id="A0A9P6MI04"/>
<dbReference type="OrthoDB" id="2417026at2759"/>
<feature type="region of interest" description="Disordered" evidence="1">
    <location>
        <begin position="36"/>
        <end position="56"/>
    </location>
</feature>
<feature type="region of interest" description="Disordered" evidence="1">
    <location>
        <begin position="605"/>
        <end position="634"/>
    </location>
</feature>
<name>A0A9P6MI04_9FUNG</name>
<reference evidence="3" key="1">
    <citation type="journal article" date="2020" name="Fungal Divers.">
        <title>Resolving the Mortierellaceae phylogeny through synthesis of multi-gene phylogenetics and phylogenomics.</title>
        <authorList>
            <person name="Vandepol N."/>
            <person name="Liber J."/>
            <person name="Desiro A."/>
            <person name="Na H."/>
            <person name="Kennedy M."/>
            <person name="Barry K."/>
            <person name="Grigoriev I.V."/>
            <person name="Miller A.N."/>
            <person name="O'Donnell K."/>
            <person name="Stajich J.E."/>
            <person name="Bonito G."/>
        </authorList>
    </citation>
    <scope>NUCLEOTIDE SEQUENCE</scope>
    <source>
        <strain evidence="3">MES-2147</strain>
    </source>
</reference>
<feature type="transmembrane region" description="Helical" evidence="2">
    <location>
        <begin position="237"/>
        <end position="257"/>
    </location>
</feature>
<feature type="transmembrane region" description="Helical" evidence="2">
    <location>
        <begin position="134"/>
        <end position="153"/>
    </location>
</feature>
<protein>
    <submittedName>
        <fullName evidence="3">Uncharacterized protein</fullName>
    </submittedName>
</protein>
<feature type="transmembrane region" description="Helical" evidence="2">
    <location>
        <begin position="479"/>
        <end position="501"/>
    </location>
</feature>
<evidence type="ECO:0000256" key="1">
    <source>
        <dbReference type="SAM" id="MobiDB-lite"/>
    </source>
</evidence>
<evidence type="ECO:0000313" key="4">
    <source>
        <dbReference type="Proteomes" id="UP000749646"/>
    </source>
</evidence>
<keyword evidence="2" id="KW-0812">Transmembrane</keyword>
<sequence length="634" mass="69897">MCPNIFDYSTSCACGAQPVKDDTTIVLTIPSDEHQREYQADDAEQECDNDVHKERSKTYSENDRLLSKLSSHLDLLTAGSLFLLPSILPYLASALVSYNSSFSLSSSPSTSSSLSSSSLEQSQLETTSVGMNLGIAWAVFLPCIGVIVPLALFKIMTSLEQRATPTPHRAWVMACPTVSAIKRTWKALRGHPPGYGPLALDTSSSSSSYDDSDDDENVSFTNSKSVRLSVLPRPKTIIMTSLGIWTILMVLSASMGFNTISKPASNSSVISDIMMPMPEDKLHATLSLWGSSLSKEARLGGFVVPEDIEDGQVSALTSVLDIDMSFDKSAFDGADEDQVLEQDREEEPFAIIRSNLVILKKQEQTPGRKQVGDQEEEEENNVEDFMDPEALEAMTLDPEDASVFQNFLVHLQADDEAAKARELAQHEQPSMLENKPCGYKNPSQEPAPAWMVQKFLNKANNIARSYLSPREQGRVFDYVSGWTELMVVAIAMCLGSLLVGLTQARVLHNQMLQQYEIQLFVFDLEASSQQRQRRVTLATFAACLLISGSALGLAMMMIFAECWDLPSVQFVGIGIAGMVLAHAWIPNLPLHVECVEDVNIYEYDSEDDDEEVSGDEEKGSYVQRHSACSLDETR</sequence>
<feature type="compositionally biased region" description="Acidic residues" evidence="1">
    <location>
        <begin position="605"/>
        <end position="614"/>
    </location>
</feature>
<accession>A0A9P6MI04</accession>
<proteinExistence type="predicted"/>
<feature type="transmembrane region" description="Helical" evidence="2">
    <location>
        <begin position="537"/>
        <end position="560"/>
    </location>
</feature>
<gene>
    <name evidence="3" type="ORF">BGZ65_003427</name>
</gene>
<keyword evidence="2" id="KW-0472">Membrane</keyword>
<keyword evidence="2" id="KW-1133">Transmembrane helix</keyword>
<dbReference type="EMBL" id="JAAAHW010000523">
    <property type="protein sequence ID" value="KAG0001511.1"/>
    <property type="molecule type" value="Genomic_DNA"/>
</dbReference>
<dbReference type="Proteomes" id="UP000749646">
    <property type="component" value="Unassembled WGS sequence"/>
</dbReference>
<evidence type="ECO:0000313" key="3">
    <source>
        <dbReference type="EMBL" id="KAG0001511.1"/>
    </source>
</evidence>